<protein>
    <submittedName>
        <fullName evidence="6">RpiR family transcriptional regulator</fullName>
    </submittedName>
</protein>
<dbReference type="SUPFAM" id="SSF46689">
    <property type="entry name" value="Homeodomain-like"/>
    <property type="match status" value="1"/>
</dbReference>
<dbReference type="GO" id="GO:0003677">
    <property type="term" value="F:DNA binding"/>
    <property type="evidence" value="ECO:0007669"/>
    <property type="project" value="UniProtKB-KW"/>
</dbReference>
<proteinExistence type="predicted"/>
<gene>
    <name evidence="6" type="ORF">HMPREF9064_1217</name>
</gene>
<dbReference type="HOGENOM" id="CLU_055769_0_3_6"/>
<dbReference type="InterPro" id="IPR035472">
    <property type="entry name" value="RpiR-like_SIS"/>
</dbReference>
<dbReference type="Pfam" id="PF01380">
    <property type="entry name" value="SIS"/>
    <property type="match status" value="1"/>
</dbReference>
<dbReference type="SUPFAM" id="SSF53697">
    <property type="entry name" value="SIS domain"/>
    <property type="match status" value="1"/>
</dbReference>
<dbReference type="Gene3D" id="1.10.10.10">
    <property type="entry name" value="Winged helix-like DNA-binding domain superfamily/Winged helix DNA-binding domain"/>
    <property type="match status" value="1"/>
</dbReference>
<dbReference type="InterPro" id="IPR047640">
    <property type="entry name" value="RpiR-like"/>
</dbReference>
<comment type="caution">
    <text evidence="6">The sequence shown here is derived from an EMBL/GenBank/DDBJ whole genome shotgun (WGS) entry which is preliminary data.</text>
</comment>
<dbReference type="AlphaFoldDB" id="E6KYI5"/>
<organism evidence="6 7">
    <name type="scientific">Aggregatibacter segnis ATCC 33393</name>
    <dbReference type="NCBI Taxonomy" id="888057"/>
    <lineage>
        <taxon>Bacteria</taxon>
        <taxon>Pseudomonadati</taxon>
        <taxon>Pseudomonadota</taxon>
        <taxon>Gammaproteobacteria</taxon>
        <taxon>Pasteurellales</taxon>
        <taxon>Pasteurellaceae</taxon>
        <taxon>Aggregatibacter</taxon>
    </lineage>
</organism>
<evidence type="ECO:0000259" key="5">
    <source>
        <dbReference type="PROSITE" id="PS51464"/>
    </source>
</evidence>
<dbReference type="InterPro" id="IPR001347">
    <property type="entry name" value="SIS_dom"/>
</dbReference>
<evidence type="ECO:0000313" key="6">
    <source>
        <dbReference type="EMBL" id="EFU67539.1"/>
    </source>
</evidence>
<name>E6KYI5_9PAST</name>
<dbReference type="GO" id="GO:0003700">
    <property type="term" value="F:DNA-binding transcription factor activity"/>
    <property type="evidence" value="ECO:0007669"/>
    <property type="project" value="InterPro"/>
</dbReference>
<dbReference type="PROSITE" id="PS51464">
    <property type="entry name" value="SIS"/>
    <property type="match status" value="1"/>
</dbReference>
<evidence type="ECO:0000256" key="1">
    <source>
        <dbReference type="ARBA" id="ARBA00023015"/>
    </source>
</evidence>
<dbReference type="InterPro" id="IPR009057">
    <property type="entry name" value="Homeodomain-like_sf"/>
</dbReference>
<dbReference type="CDD" id="cd05013">
    <property type="entry name" value="SIS_RpiR"/>
    <property type="match status" value="1"/>
</dbReference>
<dbReference type="InterPro" id="IPR046348">
    <property type="entry name" value="SIS_dom_sf"/>
</dbReference>
<dbReference type="InterPro" id="IPR000281">
    <property type="entry name" value="HTH_RpiR"/>
</dbReference>
<dbReference type="GO" id="GO:1901135">
    <property type="term" value="P:carbohydrate derivative metabolic process"/>
    <property type="evidence" value="ECO:0007669"/>
    <property type="project" value="InterPro"/>
</dbReference>
<keyword evidence="2" id="KW-0238">DNA-binding</keyword>
<keyword evidence="3" id="KW-0804">Transcription</keyword>
<feature type="domain" description="SIS" evidence="5">
    <location>
        <begin position="142"/>
        <end position="282"/>
    </location>
</feature>
<dbReference type="STRING" id="739.GCA_001059425_00471"/>
<dbReference type="Pfam" id="PF01418">
    <property type="entry name" value="HTH_6"/>
    <property type="match status" value="1"/>
</dbReference>
<dbReference type="PANTHER" id="PTHR30514">
    <property type="entry name" value="GLUCOKINASE"/>
    <property type="match status" value="1"/>
</dbReference>
<dbReference type="EMBL" id="AEPS01000007">
    <property type="protein sequence ID" value="EFU67539.1"/>
    <property type="molecule type" value="Genomic_DNA"/>
</dbReference>
<sequence length="302" mass="33287">MGTYSNQSLGAFMAKNGSVLNTISSLYQSLTKTEKKIADAINRSPDIVMRHSLAELASYLDVGEATFVRFCRTLGFRGFSDFKLEFSIEVAKTQGGKDNSLLDTEVTADDDPVKIARKLQSVINTVMDETIDLLDLNQLELVVRFIRRANRVFIFGVGTSGVTAEDAKNKFMRIGIPVDASGNNHFMYMQAALLQRNDVAIGISHSGYSQETAHALKIAKDNGATTVALTHSMRSPLTEHADFVLVNGNKQGKLQGDSIGTKISQLFVLDLIYALIVQAEQEKATQTKEKTLNVILEQRIKY</sequence>
<dbReference type="Gene3D" id="3.40.50.10490">
    <property type="entry name" value="Glucose-6-phosphate isomerase like protein, domain 1"/>
    <property type="match status" value="1"/>
</dbReference>
<reference evidence="6 7" key="1">
    <citation type="submission" date="2010-12" db="EMBL/GenBank/DDBJ databases">
        <authorList>
            <person name="Muzny D."/>
            <person name="Qin X."/>
            <person name="Deng J."/>
            <person name="Jiang H."/>
            <person name="Liu Y."/>
            <person name="Qu J."/>
            <person name="Song X.-Z."/>
            <person name="Zhang L."/>
            <person name="Thornton R."/>
            <person name="Coyle M."/>
            <person name="Francisco L."/>
            <person name="Jackson L."/>
            <person name="Javaid M."/>
            <person name="Korchina V."/>
            <person name="Kovar C."/>
            <person name="Mata R."/>
            <person name="Mathew T."/>
            <person name="Ngo R."/>
            <person name="Nguyen L."/>
            <person name="Nguyen N."/>
            <person name="Okwuonu G."/>
            <person name="Ongeri F."/>
            <person name="Pham C."/>
            <person name="Simmons D."/>
            <person name="Wilczek-Boney K."/>
            <person name="Hale W."/>
            <person name="Jakkamsetti A."/>
            <person name="Pham P."/>
            <person name="Ruth R."/>
            <person name="San Lucas F."/>
            <person name="Warren J."/>
            <person name="Zhang J."/>
            <person name="Zhao Z."/>
            <person name="Zhou C."/>
            <person name="Zhu D."/>
            <person name="Lee S."/>
            <person name="Bess C."/>
            <person name="Blankenburg K."/>
            <person name="Forbes L."/>
            <person name="Fu Q."/>
            <person name="Gubbala S."/>
            <person name="Hirani K."/>
            <person name="Jayaseelan J.C."/>
            <person name="Lara F."/>
            <person name="Munidasa M."/>
            <person name="Palculict T."/>
            <person name="Patil S."/>
            <person name="Pu L.-L."/>
            <person name="Saada N."/>
            <person name="Tang L."/>
            <person name="Weissenberger G."/>
            <person name="Zhu Y."/>
            <person name="Hemphill L."/>
            <person name="Shang Y."/>
            <person name="Youmans B."/>
            <person name="Ayvaz T."/>
            <person name="Ross M."/>
            <person name="Santibanez J."/>
            <person name="Aqrawi P."/>
            <person name="Gross S."/>
            <person name="Joshi V."/>
            <person name="Fowler G."/>
            <person name="Nazareth L."/>
            <person name="Reid J."/>
            <person name="Worley K."/>
            <person name="Petrosino J."/>
            <person name="Highlander S."/>
            <person name="Gibbs R."/>
        </authorList>
    </citation>
    <scope>NUCLEOTIDE SEQUENCE [LARGE SCALE GENOMIC DNA]</scope>
    <source>
        <strain evidence="6 7">ATCC 33393</strain>
    </source>
</reference>
<dbReference type="PANTHER" id="PTHR30514:SF9">
    <property type="entry name" value="TRANSCRIPTIONAL REGULATOR"/>
    <property type="match status" value="1"/>
</dbReference>
<evidence type="ECO:0000259" key="4">
    <source>
        <dbReference type="PROSITE" id="PS51071"/>
    </source>
</evidence>
<dbReference type="GO" id="GO:0097367">
    <property type="term" value="F:carbohydrate derivative binding"/>
    <property type="evidence" value="ECO:0007669"/>
    <property type="project" value="InterPro"/>
</dbReference>
<keyword evidence="1" id="KW-0805">Transcription regulation</keyword>
<feature type="domain" description="HTH rpiR-type" evidence="4">
    <location>
        <begin position="17"/>
        <end position="93"/>
    </location>
</feature>
<keyword evidence="7" id="KW-1185">Reference proteome</keyword>
<dbReference type="InterPro" id="IPR036388">
    <property type="entry name" value="WH-like_DNA-bd_sf"/>
</dbReference>
<dbReference type="Proteomes" id="UP000032871">
    <property type="component" value="Unassembled WGS sequence"/>
</dbReference>
<evidence type="ECO:0000256" key="2">
    <source>
        <dbReference type="ARBA" id="ARBA00023125"/>
    </source>
</evidence>
<evidence type="ECO:0000256" key="3">
    <source>
        <dbReference type="ARBA" id="ARBA00023163"/>
    </source>
</evidence>
<dbReference type="PROSITE" id="PS51071">
    <property type="entry name" value="HTH_RPIR"/>
    <property type="match status" value="1"/>
</dbReference>
<evidence type="ECO:0000313" key="7">
    <source>
        <dbReference type="Proteomes" id="UP000032871"/>
    </source>
</evidence>
<accession>E6KYI5</accession>